<name>A0ABP1GFW7_9CHLO</name>
<dbReference type="Proteomes" id="UP001497392">
    <property type="component" value="Unassembled WGS sequence"/>
</dbReference>
<keyword evidence="3" id="KW-1185">Reference proteome</keyword>
<comment type="caution">
    <text evidence="2">The sequence shown here is derived from an EMBL/GenBank/DDBJ whole genome shotgun (WGS) entry which is preliminary data.</text>
</comment>
<evidence type="ECO:0000256" key="1">
    <source>
        <dbReference type="SAM" id="MobiDB-lite"/>
    </source>
</evidence>
<evidence type="ECO:0000313" key="2">
    <source>
        <dbReference type="EMBL" id="CAL5228658.1"/>
    </source>
</evidence>
<dbReference type="EMBL" id="CAXHTA020000019">
    <property type="protein sequence ID" value="CAL5228658.1"/>
    <property type="molecule type" value="Genomic_DNA"/>
</dbReference>
<proteinExistence type="predicted"/>
<organism evidence="2 3">
    <name type="scientific">Coccomyxa viridis</name>
    <dbReference type="NCBI Taxonomy" id="1274662"/>
    <lineage>
        <taxon>Eukaryota</taxon>
        <taxon>Viridiplantae</taxon>
        <taxon>Chlorophyta</taxon>
        <taxon>core chlorophytes</taxon>
        <taxon>Trebouxiophyceae</taxon>
        <taxon>Trebouxiophyceae incertae sedis</taxon>
        <taxon>Coccomyxaceae</taxon>
        <taxon>Coccomyxa</taxon>
    </lineage>
</organism>
<reference evidence="2 3" key="1">
    <citation type="submission" date="2024-06" db="EMBL/GenBank/DDBJ databases">
        <authorList>
            <person name="Kraege A."/>
            <person name="Thomma B."/>
        </authorList>
    </citation>
    <scope>NUCLEOTIDE SEQUENCE [LARGE SCALE GENOMIC DNA]</scope>
</reference>
<evidence type="ECO:0000313" key="3">
    <source>
        <dbReference type="Proteomes" id="UP001497392"/>
    </source>
</evidence>
<feature type="compositionally biased region" description="Acidic residues" evidence="1">
    <location>
        <begin position="250"/>
        <end position="262"/>
    </location>
</feature>
<sequence length="262" mass="28885">MQAMLQRTLSHSFAMSSGCKGAPSQPATPPMASAHTQAHHSTAKHCLSRQHRAVSALTVRLNGRSSRRQFIVRADADYGASWKDSQEAFLVLGLAHCFEKNENGKLADCFVIEPISANSLECMAAGGKTCFKEVKSVHLGEALSRDKSVFPEDWSAARFCDDFEFRAGACARTWQRTHAQDNLMDIVPLGQTKASFNYSLDDKRVLNFENVVNDDDNIKQDISIDVYGRAEKEEEAEAAAAAEQEKEPEKEEADELDSLLAA</sequence>
<feature type="region of interest" description="Disordered" evidence="1">
    <location>
        <begin position="233"/>
        <end position="262"/>
    </location>
</feature>
<gene>
    <name evidence="2" type="primary">g11828</name>
    <name evidence="2" type="ORF">VP750_LOCUS10564</name>
</gene>
<protein>
    <submittedName>
        <fullName evidence="2">G11828 protein</fullName>
    </submittedName>
</protein>
<dbReference type="PROSITE" id="PS51257">
    <property type="entry name" value="PROKAR_LIPOPROTEIN"/>
    <property type="match status" value="1"/>
</dbReference>
<accession>A0ABP1GFW7</accession>
<feature type="region of interest" description="Disordered" evidence="1">
    <location>
        <begin position="14"/>
        <end position="44"/>
    </location>
</feature>